<accession>A0A7C4RSD9</accession>
<keyword evidence="1" id="KW-0812">Transmembrane</keyword>
<feature type="transmembrane region" description="Helical" evidence="1">
    <location>
        <begin position="7"/>
        <end position="24"/>
    </location>
</feature>
<sequence>MRPKKLCFWMVLGIGLTLWFLFFYPSVRVLRLVPYPADAPLGYIRVSRGETFTIGFIHSVNRRPVWDTLRVEENGLVIVSSRFDAFGAGMPETTNAEGTLRTLPDGTLLWTVDRPVPAVTLRIGWTADHTLSIRGKTLRLAELVEPGKALTLDVNTMSWFEMMKGHRLL</sequence>
<dbReference type="EMBL" id="DSUH01000121">
    <property type="protein sequence ID" value="HGU32257.1"/>
    <property type="molecule type" value="Genomic_DNA"/>
</dbReference>
<dbReference type="InterPro" id="IPR015001">
    <property type="entry name" value="DUF1850"/>
</dbReference>
<gene>
    <name evidence="2" type="ORF">ENS29_05315</name>
</gene>
<keyword evidence="1" id="KW-1133">Transmembrane helix</keyword>
<organism evidence="2">
    <name type="scientific">Desulfatirhabdium butyrativorans</name>
    <dbReference type="NCBI Taxonomy" id="340467"/>
    <lineage>
        <taxon>Bacteria</taxon>
        <taxon>Pseudomonadati</taxon>
        <taxon>Thermodesulfobacteriota</taxon>
        <taxon>Desulfobacteria</taxon>
        <taxon>Desulfobacterales</taxon>
        <taxon>Desulfatirhabdiaceae</taxon>
        <taxon>Desulfatirhabdium</taxon>
    </lineage>
</organism>
<dbReference type="Pfam" id="PF08905">
    <property type="entry name" value="DUF1850"/>
    <property type="match status" value="1"/>
</dbReference>
<reference evidence="2" key="1">
    <citation type="journal article" date="2020" name="mSystems">
        <title>Genome- and Community-Level Interaction Insights into Carbon Utilization and Element Cycling Functions of Hydrothermarchaeota in Hydrothermal Sediment.</title>
        <authorList>
            <person name="Zhou Z."/>
            <person name="Liu Y."/>
            <person name="Xu W."/>
            <person name="Pan J."/>
            <person name="Luo Z.H."/>
            <person name="Li M."/>
        </authorList>
    </citation>
    <scope>NUCLEOTIDE SEQUENCE [LARGE SCALE GENOMIC DNA]</scope>
    <source>
        <strain evidence="2">SpSt-477</strain>
    </source>
</reference>
<keyword evidence="1" id="KW-0472">Membrane</keyword>
<proteinExistence type="predicted"/>
<dbReference type="AlphaFoldDB" id="A0A7C4RSD9"/>
<comment type="caution">
    <text evidence="2">The sequence shown here is derived from an EMBL/GenBank/DDBJ whole genome shotgun (WGS) entry which is preliminary data.</text>
</comment>
<evidence type="ECO:0000256" key="1">
    <source>
        <dbReference type="SAM" id="Phobius"/>
    </source>
</evidence>
<protein>
    <submittedName>
        <fullName evidence="2">DUF1850 domain-containing protein</fullName>
    </submittedName>
</protein>
<evidence type="ECO:0000313" key="2">
    <source>
        <dbReference type="EMBL" id="HGU32257.1"/>
    </source>
</evidence>
<name>A0A7C4RSD9_9BACT</name>